<comment type="PTM">
    <text evidence="7">Binds 1 heme group per subunit.</text>
</comment>
<dbReference type="RefSeq" id="WP_184153986.1">
    <property type="nucleotide sequence ID" value="NZ_JACHFM010000005.1"/>
</dbReference>
<evidence type="ECO:0000256" key="5">
    <source>
        <dbReference type="ARBA" id="ARBA00023004"/>
    </source>
</evidence>
<dbReference type="GO" id="GO:0020037">
    <property type="term" value="F:heme binding"/>
    <property type="evidence" value="ECO:0007669"/>
    <property type="project" value="InterPro"/>
</dbReference>
<feature type="signal peptide" evidence="8">
    <location>
        <begin position="1"/>
        <end position="20"/>
    </location>
</feature>
<comment type="caution">
    <text evidence="9">The sequence shown here is derived from an EMBL/GenBank/DDBJ whole genome shotgun (WGS) entry which is preliminary data.</text>
</comment>
<keyword evidence="4" id="KW-0249">Electron transport</keyword>
<sequence length="149" mass="15454">MRKLAGLLGVFVIAGTVAVAADDPITTRISLMDASGAATALAGGMLKEQVPYSPAAGKAAIASWHAVAVSFGDYLPEGSEDASRSHAAPKIWEDRAGFDAELAKFEEASDAAMKASGKDGPPDLASFQKLAQPVMGTCKGCHENYRLED</sequence>
<dbReference type="GO" id="GO:0009055">
    <property type="term" value="F:electron transfer activity"/>
    <property type="evidence" value="ECO:0007669"/>
    <property type="project" value="InterPro"/>
</dbReference>
<evidence type="ECO:0000256" key="4">
    <source>
        <dbReference type="ARBA" id="ARBA00022982"/>
    </source>
</evidence>
<proteinExistence type="predicted"/>
<evidence type="ECO:0000256" key="8">
    <source>
        <dbReference type="SAM" id="SignalP"/>
    </source>
</evidence>
<organism evidence="9 10">
    <name type="scientific">Amaricoccus macauensis</name>
    <dbReference type="NCBI Taxonomy" id="57001"/>
    <lineage>
        <taxon>Bacteria</taxon>
        <taxon>Pseudomonadati</taxon>
        <taxon>Pseudomonadota</taxon>
        <taxon>Alphaproteobacteria</taxon>
        <taxon>Rhodobacterales</taxon>
        <taxon>Paracoccaceae</taxon>
        <taxon>Amaricoccus</taxon>
    </lineage>
</organism>
<feature type="binding site" description="covalent" evidence="7">
    <location>
        <position position="141"/>
    </location>
    <ligand>
        <name>heme c</name>
        <dbReference type="ChEBI" id="CHEBI:61717"/>
    </ligand>
</feature>
<dbReference type="PIRSF" id="PIRSF000027">
    <property type="entry name" value="Cytc_c_prime"/>
    <property type="match status" value="1"/>
</dbReference>
<keyword evidence="1" id="KW-0813">Transport</keyword>
<dbReference type="GO" id="GO:0022900">
    <property type="term" value="P:electron transport chain"/>
    <property type="evidence" value="ECO:0007669"/>
    <property type="project" value="InterPro"/>
</dbReference>
<keyword evidence="10" id="KW-1185">Reference proteome</keyword>
<evidence type="ECO:0000313" key="10">
    <source>
        <dbReference type="Proteomes" id="UP000549457"/>
    </source>
</evidence>
<reference evidence="9 10" key="1">
    <citation type="submission" date="2020-08" db="EMBL/GenBank/DDBJ databases">
        <title>Genomic Encyclopedia of Type Strains, Phase IV (KMG-IV): sequencing the most valuable type-strain genomes for metagenomic binning, comparative biology and taxonomic classification.</title>
        <authorList>
            <person name="Goeker M."/>
        </authorList>
    </citation>
    <scope>NUCLEOTIDE SEQUENCE [LARGE SCALE GENOMIC DNA]</scope>
    <source>
        <strain evidence="9 10">DSM 101730</strain>
    </source>
</reference>
<dbReference type="InterPro" id="IPR010980">
    <property type="entry name" value="Cyt_c/b562"/>
</dbReference>
<dbReference type="Proteomes" id="UP000549457">
    <property type="component" value="Unassembled WGS sequence"/>
</dbReference>
<feature type="chain" id="PRO_5032699438" evidence="8">
    <location>
        <begin position="21"/>
        <end position="149"/>
    </location>
</feature>
<dbReference type="PROSITE" id="PS51009">
    <property type="entry name" value="CYTCII"/>
    <property type="match status" value="1"/>
</dbReference>
<gene>
    <name evidence="9" type="ORF">HNP73_003932</name>
</gene>
<dbReference type="AlphaFoldDB" id="A0A840SXY6"/>
<keyword evidence="8" id="KW-0732">Signal</keyword>
<dbReference type="GO" id="GO:0042597">
    <property type="term" value="C:periplasmic space"/>
    <property type="evidence" value="ECO:0007669"/>
    <property type="project" value="InterPro"/>
</dbReference>
<keyword evidence="5 6" id="KW-0408">Iron</keyword>
<dbReference type="EMBL" id="JACHFM010000005">
    <property type="protein sequence ID" value="MBB5223971.1"/>
    <property type="molecule type" value="Genomic_DNA"/>
</dbReference>
<keyword evidence="3 6" id="KW-0479">Metal-binding</keyword>
<dbReference type="SUPFAM" id="SSF47175">
    <property type="entry name" value="Cytochromes"/>
    <property type="match status" value="1"/>
</dbReference>
<accession>A0A840SXY6</accession>
<feature type="binding site" description="axial binding residue" evidence="6">
    <location>
        <position position="142"/>
    </location>
    <ligand>
        <name>heme c</name>
        <dbReference type="ChEBI" id="CHEBI:61717"/>
    </ligand>
    <ligandPart>
        <name>Fe</name>
        <dbReference type="ChEBI" id="CHEBI:18248"/>
    </ligandPart>
</feature>
<evidence type="ECO:0000256" key="7">
    <source>
        <dbReference type="PIRSR" id="PIRSR000027-2"/>
    </source>
</evidence>
<evidence type="ECO:0000256" key="3">
    <source>
        <dbReference type="ARBA" id="ARBA00022723"/>
    </source>
</evidence>
<dbReference type="GO" id="GO:0005506">
    <property type="term" value="F:iron ion binding"/>
    <property type="evidence" value="ECO:0007669"/>
    <property type="project" value="InterPro"/>
</dbReference>
<dbReference type="InterPro" id="IPR002321">
    <property type="entry name" value="Cyt_c_II"/>
</dbReference>
<evidence type="ECO:0000256" key="1">
    <source>
        <dbReference type="ARBA" id="ARBA00022448"/>
    </source>
</evidence>
<keyword evidence="2 7" id="KW-0349">Heme</keyword>
<evidence type="ECO:0000256" key="6">
    <source>
        <dbReference type="PIRSR" id="PIRSR000027-1"/>
    </source>
</evidence>
<dbReference type="Pfam" id="PF01322">
    <property type="entry name" value="Cytochrom_C_2"/>
    <property type="match status" value="1"/>
</dbReference>
<protein>
    <submittedName>
        <fullName evidence="9">Cytochrome c556</fullName>
    </submittedName>
</protein>
<dbReference type="Gene3D" id="1.20.120.10">
    <property type="entry name" value="Cytochrome c/b562"/>
    <property type="match status" value="1"/>
</dbReference>
<evidence type="ECO:0000256" key="2">
    <source>
        <dbReference type="ARBA" id="ARBA00022617"/>
    </source>
</evidence>
<evidence type="ECO:0000313" key="9">
    <source>
        <dbReference type="EMBL" id="MBB5223971.1"/>
    </source>
</evidence>
<feature type="binding site" description="covalent" evidence="7">
    <location>
        <position position="138"/>
    </location>
    <ligand>
        <name>heme c</name>
        <dbReference type="ChEBI" id="CHEBI:61717"/>
    </ligand>
</feature>
<dbReference type="InterPro" id="IPR012127">
    <property type="entry name" value="Cyt_c_prime"/>
</dbReference>
<name>A0A840SXY6_9RHOB</name>